<dbReference type="GO" id="GO:0016987">
    <property type="term" value="F:sigma factor activity"/>
    <property type="evidence" value="ECO:0007669"/>
    <property type="project" value="InterPro"/>
</dbReference>
<dbReference type="InterPro" id="IPR013325">
    <property type="entry name" value="RNA_pol_sigma_r2"/>
</dbReference>
<dbReference type="Proteomes" id="UP000287823">
    <property type="component" value="Unassembled WGS sequence"/>
</dbReference>
<dbReference type="InterPro" id="IPR013249">
    <property type="entry name" value="RNA_pol_sigma70_r4_t2"/>
</dbReference>
<dbReference type="SUPFAM" id="SSF88946">
    <property type="entry name" value="Sigma2 domain of RNA polymerase sigma factors"/>
    <property type="match status" value="1"/>
</dbReference>
<feature type="domain" description="RNA polymerase sigma-70 region 2" evidence="1">
    <location>
        <begin position="16"/>
        <end position="83"/>
    </location>
</feature>
<dbReference type="Gene3D" id="1.10.1740.10">
    <property type="match status" value="1"/>
</dbReference>
<organism evidence="4 5">
    <name type="scientific">Aliidiomarina soli</name>
    <dbReference type="NCBI Taxonomy" id="1928574"/>
    <lineage>
        <taxon>Bacteria</taxon>
        <taxon>Pseudomonadati</taxon>
        <taxon>Pseudomonadota</taxon>
        <taxon>Gammaproteobacteria</taxon>
        <taxon>Alteromonadales</taxon>
        <taxon>Idiomarinaceae</taxon>
        <taxon>Aliidiomarina</taxon>
    </lineage>
</organism>
<gene>
    <name evidence="4" type="ORF">CWE14_10010</name>
</gene>
<reference evidence="4 5" key="1">
    <citation type="journal article" date="2011" name="Front. Microbiol.">
        <title>Genomic signatures of strain selection and enhancement in Bacillus atrophaeus var. globigii, a historical biowarfare simulant.</title>
        <authorList>
            <person name="Gibbons H.S."/>
            <person name="Broomall S.M."/>
            <person name="McNew L.A."/>
            <person name="Daligault H."/>
            <person name="Chapman C."/>
            <person name="Bruce D."/>
            <person name="Karavis M."/>
            <person name="Krepps M."/>
            <person name="McGregor P.A."/>
            <person name="Hong C."/>
            <person name="Park K.H."/>
            <person name="Akmal A."/>
            <person name="Feldman A."/>
            <person name="Lin J.S."/>
            <person name="Chang W.E."/>
            <person name="Higgs B.W."/>
            <person name="Demirev P."/>
            <person name="Lindquist J."/>
            <person name="Liem A."/>
            <person name="Fochler E."/>
            <person name="Read T.D."/>
            <person name="Tapia R."/>
            <person name="Johnson S."/>
            <person name="Bishop-Lilly K.A."/>
            <person name="Detter C."/>
            <person name="Han C."/>
            <person name="Sozhamannan S."/>
            <person name="Rosenzweig C.N."/>
            <person name="Skowronski E.W."/>
        </authorList>
    </citation>
    <scope>NUCLEOTIDE SEQUENCE [LARGE SCALE GENOMIC DNA]</scope>
    <source>
        <strain evidence="4 5">Y4G10-17</strain>
    </source>
</reference>
<keyword evidence="5" id="KW-1185">Reference proteome</keyword>
<dbReference type="Gene3D" id="1.10.10.10">
    <property type="entry name" value="Winged helix-like DNA-binding domain superfamily/Winged helix DNA-binding domain"/>
    <property type="match status" value="1"/>
</dbReference>
<dbReference type="AlphaFoldDB" id="A0A432WFE3"/>
<dbReference type="RefSeq" id="WP_126799247.1">
    <property type="nucleotide sequence ID" value="NZ_PIPO01000004.1"/>
</dbReference>
<evidence type="ECO:0000259" key="2">
    <source>
        <dbReference type="Pfam" id="PF08281"/>
    </source>
</evidence>
<dbReference type="InterPro" id="IPR013324">
    <property type="entry name" value="RNA_pol_sigma_r3/r4-like"/>
</dbReference>
<feature type="domain" description="DUF6596" evidence="3">
    <location>
        <begin position="186"/>
        <end position="284"/>
    </location>
</feature>
<name>A0A432WFE3_9GAMM</name>
<dbReference type="Pfam" id="PF04542">
    <property type="entry name" value="Sigma70_r2"/>
    <property type="match status" value="1"/>
</dbReference>
<dbReference type="InterPro" id="IPR007627">
    <property type="entry name" value="RNA_pol_sigma70_r2"/>
</dbReference>
<dbReference type="Pfam" id="PF20239">
    <property type="entry name" value="DUF6596"/>
    <property type="match status" value="1"/>
</dbReference>
<sequence length="421" mass="47260">MPVPPVADIPSYVDALYRQQSGRVLATLIRLLGSFEAAEEALQEAFSAALKQWPRDGIPEKPRAWLISTGRFKAIDRIRQQQRHQQLLSQNGDEARVTSELDLEETDYIEDDSLRLMFTCCHPALSEHARVALTLREICGLTTEAVASAFLTQPSTLAQRIVRAKRKIKDANIPYEVPQGAALAARLDAVLQVIYLVFNEGYSASTGNRLLRPDLMAEAIRLGRLVANLLDEPEVKGLLSLMLFQASRRRARTDHNGDLIRLHDQDRRLWDQGMINEADELVKIALASGRVGPYSLQAAIAGVHATAANAEATDWDEILGLYNVLLRIQDTPVIRLNRSVAIAKTRGVEAALAEIEQLMLTGELDGYHLLHATRGHYLEQLKRDEDALHCYREALKNTQQSSEQQFLRQRIHRLLMGKNDE</sequence>
<dbReference type="InterPro" id="IPR036388">
    <property type="entry name" value="WH-like_DNA-bd_sf"/>
</dbReference>
<dbReference type="NCBIfam" id="TIGR02937">
    <property type="entry name" value="sigma70-ECF"/>
    <property type="match status" value="1"/>
</dbReference>
<dbReference type="SUPFAM" id="SSF88659">
    <property type="entry name" value="Sigma3 and sigma4 domains of RNA polymerase sigma factors"/>
    <property type="match status" value="1"/>
</dbReference>
<feature type="domain" description="RNA polymerase sigma factor 70 region 4 type 2" evidence="2">
    <location>
        <begin position="117"/>
        <end position="168"/>
    </location>
</feature>
<dbReference type="Gene3D" id="1.25.40.10">
    <property type="entry name" value="Tetratricopeptide repeat domain"/>
    <property type="match status" value="1"/>
</dbReference>
<dbReference type="InterPro" id="IPR011990">
    <property type="entry name" value="TPR-like_helical_dom_sf"/>
</dbReference>
<proteinExistence type="predicted"/>
<dbReference type="InterPro" id="IPR046531">
    <property type="entry name" value="DUF6596"/>
</dbReference>
<accession>A0A432WFE3</accession>
<evidence type="ECO:0000313" key="4">
    <source>
        <dbReference type="EMBL" id="RUO32471.1"/>
    </source>
</evidence>
<dbReference type="SUPFAM" id="SSF48452">
    <property type="entry name" value="TPR-like"/>
    <property type="match status" value="1"/>
</dbReference>
<dbReference type="PANTHER" id="PTHR47756:SF2">
    <property type="entry name" value="BLL6612 PROTEIN"/>
    <property type="match status" value="1"/>
</dbReference>
<dbReference type="GO" id="GO:0006352">
    <property type="term" value="P:DNA-templated transcription initiation"/>
    <property type="evidence" value="ECO:0007669"/>
    <property type="project" value="InterPro"/>
</dbReference>
<evidence type="ECO:0000259" key="3">
    <source>
        <dbReference type="Pfam" id="PF20239"/>
    </source>
</evidence>
<dbReference type="GO" id="GO:0003677">
    <property type="term" value="F:DNA binding"/>
    <property type="evidence" value="ECO:0007669"/>
    <property type="project" value="InterPro"/>
</dbReference>
<protein>
    <submittedName>
        <fullName evidence="4">RNA polymerase subunit sigma-24</fullName>
    </submittedName>
</protein>
<comment type="caution">
    <text evidence="4">The sequence shown here is derived from an EMBL/GenBank/DDBJ whole genome shotgun (WGS) entry which is preliminary data.</text>
</comment>
<dbReference type="EMBL" id="PIPO01000004">
    <property type="protein sequence ID" value="RUO32471.1"/>
    <property type="molecule type" value="Genomic_DNA"/>
</dbReference>
<evidence type="ECO:0000259" key="1">
    <source>
        <dbReference type="Pfam" id="PF04542"/>
    </source>
</evidence>
<dbReference type="PANTHER" id="PTHR47756">
    <property type="entry name" value="BLL6612 PROTEIN-RELATED"/>
    <property type="match status" value="1"/>
</dbReference>
<dbReference type="Pfam" id="PF08281">
    <property type="entry name" value="Sigma70_r4_2"/>
    <property type="match status" value="1"/>
</dbReference>
<evidence type="ECO:0000313" key="5">
    <source>
        <dbReference type="Proteomes" id="UP000287823"/>
    </source>
</evidence>
<dbReference type="InterPro" id="IPR014284">
    <property type="entry name" value="RNA_pol_sigma-70_dom"/>
</dbReference>